<keyword evidence="3 9" id="KW-0812">Transmembrane</keyword>
<evidence type="ECO:0000256" key="7">
    <source>
        <dbReference type="ARBA" id="ARBA00023170"/>
    </source>
</evidence>
<keyword evidence="7 9" id="KW-0675">Receptor</keyword>
<feature type="transmembrane region" description="Helical" evidence="9">
    <location>
        <begin position="12"/>
        <end position="33"/>
    </location>
</feature>
<keyword evidence="11" id="KW-1185">Reference proteome</keyword>
<feature type="transmembrane region" description="Helical" evidence="9">
    <location>
        <begin position="106"/>
        <end position="129"/>
    </location>
</feature>
<comment type="caution">
    <text evidence="10">The sequence shown here is derived from an EMBL/GenBank/DDBJ whole genome shotgun (WGS) entry which is preliminary data.</text>
</comment>
<evidence type="ECO:0000256" key="3">
    <source>
        <dbReference type="ARBA" id="ARBA00022692"/>
    </source>
</evidence>
<feature type="transmembrane region" description="Helical" evidence="9">
    <location>
        <begin position="244"/>
        <end position="266"/>
    </location>
</feature>
<feature type="transmembrane region" description="Helical" evidence="9">
    <location>
        <begin position="162"/>
        <end position="194"/>
    </location>
</feature>
<evidence type="ECO:0000256" key="2">
    <source>
        <dbReference type="ARBA" id="ARBA00022606"/>
    </source>
</evidence>
<evidence type="ECO:0000313" key="10">
    <source>
        <dbReference type="EMBL" id="CAG9131069.1"/>
    </source>
</evidence>
<feature type="transmembrane region" description="Helical" evidence="9">
    <location>
        <begin position="278"/>
        <end position="296"/>
    </location>
</feature>
<dbReference type="PANTHER" id="PTHR21137">
    <property type="entry name" value="ODORANT RECEPTOR"/>
    <property type="match status" value="1"/>
</dbReference>
<dbReference type="GO" id="GO:0005886">
    <property type="term" value="C:plasma membrane"/>
    <property type="evidence" value="ECO:0007669"/>
    <property type="project" value="UniProtKB-SubCell"/>
</dbReference>
<dbReference type="GO" id="GO:0004984">
    <property type="term" value="F:olfactory receptor activity"/>
    <property type="evidence" value="ECO:0007669"/>
    <property type="project" value="InterPro"/>
</dbReference>
<keyword evidence="4 9" id="KW-0552">Olfaction</keyword>
<keyword evidence="5 9" id="KW-1133">Transmembrane helix</keyword>
<comment type="subcellular location">
    <subcellularLocation>
        <location evidence="9">Cell membrane</location>
        <topology evidence="9">Multi-pass membrane protein</topology>
    </subcellularLocation>
    <subcellularLocation>
        <location evidence="1">Membrane</location>
        <topology evidence="1">Multi-pass membrane protein</topology>
    </subcellularLocation>
</comment>
<evidence type="ECO:0000313" key="11">
    <source>
        <dbReference type="Proteomes" id="UP000653454"/>
    </source>
</evidence>
<evidence type="ECO:0000256" key="6">
    <source>
        <dbReference type="ARBA" id="ARBA00023136"/>
    </source>
</evidence>
<evidence type="ECO:0000256" key="1">
    <source>
        <dbReference type="ARBA" id="ARBA00004141"/>
    </source>
</evidence>
<dbReference type="Proteomes" id="UP000653454">
    <property type="component" value="Unassembled WGS sequence"/>
</dbReference>
<evidence type="ECO:0000256" key="4">
    <source>
        <dbReference type="ARBA" id="ARBA00022725"/>
    </source>
</evidence>
<reference evidence="10" key="1">
    <citation type="submission" date="2020-11" db="EMBL/GenBank/DDBJ databases">
        <authorList>
            <person name="Whiteford S."/>
        </authorList>
    </citation>
    <scope>NUCLEOTIDE SEQUENCE</scope>
</reference>
<keyword evidence="8 9" id="KW-0807">Transducer</keyword>
<feature type="transmembrane region" description="Helical" evidence="9">
    <location>
        <begin position="339"/>
        <end position="365"/>
    </location>
</feature>
<comment type="similarity">
    <text evidence="9">Belongs to the insect chemoreceptor superfamily. Heteromeric odorant receptor channel (TC 1.A.69) family.</text>
</comment>
<dbReference type="PANTHER" id="PTHR21137:SF40">
    <property type="entry name" value="ODORANT RECEPTOR 56A"/>
    <property type="match status" value="1"/>
</dbReference>
<dbReference type="InterPro" id="IPR004117">
    <property type="entry name" value="7tm6_olfct_rcpt"/>
</dbReference>
<gene>
    <name evidence="10" type="ORF">PLXY2_LOCUS10143</name>
</gene>
<name>A0A8S4FWW8_PLUXY</name>
<dbReference type="AlphaFoldDB" id="A0A8S4FWW8"/>
<evidence type="ECO:0000256" key="9">
    <source>
        <dbReference type="RuleBase" id="RU351113"/>
    </source>
</evidence>
<feature type="transmembrane region" description="Helical" evidence="9">
    <location>
        <begin position="45"/>
        <end position="64"/>
    </location>
</feature>
<evidence type="ECO:0000256" key="5">
    <source>
        <dbReference type="ARBA" id="ARBA00022989"/>
    </source>
</evidence>
<proteinExistence type="inferred from homology"/>
<evidence type="ECO:0000256" key="8">
    <source>
        <dbReference type="ARBA" id="ARBA00023224"/>
    </source>
</evidence>
<protein>
    <recommendedName>
        <fullName evidence="9">Odorant receptor</fullName>
    </recommendedName>
</protein>
<dbReference type="GO" id="GO:0005549">
    <property type="term" value="F:odorant binding"/>
    <property type="evidence" value="ECO:0007669"/>
    <property type="project" value="InterPro"/>
</dbReference>
<sequence>MLQYSKGIIKYFINSIHLFASLFILTQFYDLWLNRADVEKSLRDLSYVILSVNGSVKTWAFILCQKYWKDILESVSSIELSQLSKRDRKATMIIRQYTDYARKFTYFYWTLVTATVSVVVLAPFVSYFLSSKFRQDLSDGTVTYPEILSSWTPFDKTSGIGLIIYITTDVLICIIGGAVIASYDTTSIVLLIFFAGQLKLLKANCARIFGEDCAITSTEIYTNLRDCHRHHVFLVKYAKILNSLLSPVLFFYVITCSLMICASAVQFTMDTISLMHKLWVAEYLVALISQLFFYCWHGNYVVFKSEQVCQGIYESAWWQHCVPSRKSILLLGGQLRKRIVFTAGPFATLTIPTFITVMKGAYSYYTLLSKKEK</sequence>
<dbReference type="GO" id="GO:0007165">
    <property type="term" value="P:signal transduction"/>
    <property type="evidence" value="ECO:0007669"/>
    <property type="project" value="UniProtKB-KW"/>
</dbReference>
<dbReference type="EMBL" id="CAJHNJ030000043">
    <property type="protein sequence ID" value="CAG9131069.1"/>
    <property type="molecule type" value="Genomic_DNA"/>
</dbReference>
<keyword evidence="2 9" id="KW-0716">Sensory transduction</keyword>
<accession>A0A8S4FWW8</accession>
<keyword evidence="6 9" id="KW-0472">Membrane</keyword>
<organism evidence="10 11">
    <name type="scientific">Plutella xylostella</name>
    <name type="common">Diamondback moth</name>
    <name type="synonym">Plutella maculipennis</name>
    <dbReference type="NCBI Taxonomy" id="51655"/>
    <lineage>
        <taxon>Eukaryota</taxon>
        <taxon>Metazoa</taxon>
        <taxon>Ecdysozoa</taxon>
        <taxon>Arthropoda</taxon>
        <taxon>Hexapoda</taxon>
        <taxon>Insecta</taxon>
        <taxon>Pterygota</taxon>
        <taxon>Neoptera</taxon>
        <taxon>Endopterygota</taxon>
        <taxon>Lepidoptera</taxon>
        <taxon>Glossata</taxon>
        <taxon>Ditrysia</taxon>
        <taxon>Yponomeutoidea</taxon>
        <taxon>Plutellidae</taxon>
        <taxon>Plutella</taxon>
    </lineage>
</organism>
<dbReference type="Pfam" id="PF02949">
    <property type="entry name" value="7tm_6"/>
    <property type="match status" value="1"/>
</dbReference>